<dbReference type="AlphaFoldDB" id="A0A1M6N6X6"/>
<keyword evidence="4" id="KW-0804">Transcription</keyword>
<gene>
    <name evidence="6" type="ORF">SAMN02745165_03522</name>
</gene>
<dbReference type="GO" id="GO:0043565">
    <property type="term" value="F:sequence-specific DNA binding"/>
    <property type="evidence" value="ECO:0007669"/>
    <property type="project" value="TreeGrafter"/>
</dbReference>
<dbReference type="Proteomes" id="UP000184171">
    <property type="component" value="Unassembled WGS sequence"/>
</dbReference>
<dbReference type="RefSeq" id="WP_072910040.1">
    <property type="nucleotide sequence ID" value="NZ_FQZT01000025.1"/>
</dbReference>
<dbReference type="InterPro" id="IPR036390">
    <property type="entry name" value="WH_DNA-bd_sf"/>
</dbReference>
<keyword evidence="2" id="KW-0805">Transcription regulation</keyword>
<dbReference type="GO" id="GO:0003700">
    <property type="term" value="F:DNA-binding transcription factor activity"/>
    <property type="evidence" value="ECO:0007669"/>
    <property type="project" value="InterPro"/>
</dbReference>
<sequence>MAKLDSRHMDEIAALLAVAANHSFAAAGKAVERHPTIISKRIAALEARLGVRLVERTTRQVQLTDAGKRLVDKLRVATDLISEAQQEATETAEELRGHLKLALPATLGRLWLAPRLPEFMTMYPKLELDVHYSDAYVDLIEGVFDAAIRVGQRTDSGLVARKLADHQRVLAAAPGYIERHGLPLEPADLPTHNCIGNPRLSSYPIWRLFDGKRVEVVRTNGTLHTNDSMAMLEAARAGIGILGAGEWLLARDLAAGRLVRILPEWIFDGDGGIYLVRPSRRYAPARSDAFAVWASDLFQPIPWA</sequence>
<keyword evidence="7" id="KW-1185">Reference proteome</keyword>
<evidence type="ECO:0000256" key="4">
    <source>
        <dbReference type="ARBA" id="ARBA00023163"/>
    </source>
</evidence>
<dbReference type="SUPFAM" id="SSF46785">
    <property type="entry name" value="Winged helix' DNA-binding domain"/>
    <property type="match status" value="1"/>
</dbReference>
<dbReference type="InterPro" id="IPR000847">
    <property type="entry name" value="LysR_HTH_N"/>
</dbReference>
<evidence type="ECO:0000313" key="6">
    <source>
        <dbReference type="EMBL" id="SHJ91374.1"/>
    </source>
</evidence>
<dbReference type="GO" id="GO:0006351">
    <property type="term" value="P:DNA-templated transcription"/>
    <property type="evidence" value="ECO:0007669"/>
    <property type="project" value="TreeGrafter"/>
</dbReference>
<accession>A0A1M6N6X6</accession>
<proteinExistence type="inferred from homology"/>
<organism evidence="6 7">
    <name type="scientific">Malonomonas rubra DSM 5091</name>
    <dbReference type="NCBI Taxonomy" id="1122189"/>
    <lineage>
        <taxon>Bacteria</taxon>
        <taxon>Pseudomonadati</taxon>
        <taxon>Thermodesulfobacteriota</taxon>
        <taxon>Desulfuromonadia</taxon>
        <taxon>Desulfuromonadales</taxon>
        <taxon>Geopsychrobacteraceae</taxon>
        <taxon>Malonomonas</taxon>
    </lineage>
</organism>
<protein>
    <submittedName>
        <fullName evidence="6">DNA-binding transcriptional regulator, LysR family</fullName>
    </submittedName>
</protein>
<feature type="domain" description="HTH lysR-type" evidence="5">
    <location>
        <begin position="9"/>
        <end position="64"/>
    </location>
</feature>
<evidence type="ECO:0000259" key="5">
    <source>
        <dbReference type="PROSITE" id="PS50931"/>
    </source>
</evidence>
<keyword evidence="3 6" id="KW-0238">DNA-binding</keyword>
<reference evidence="6 7" key="1">
    <citation type="submission" date="2016-11" db="EMBL/GenBank/DDBJ databases">
        <authorList>
            <person name="Jaros S."/>
            <person name="Januszkiewicz K."/>
            <person name="Wedrychowicz H."/>
        </authorList>
    </citation>
    <scope>NUCLEOTIDE SEQUENCE [LARGE SCALE GENOMIC DNA]</scope>
    <source>
        <strain evidence="6 7">DSM 5091</strain>
    </source>
</reference>
<evidence type="ECO:0000256" key="3">
    <source>
        <dbReference type="ARBA" id="ARBA00023125"/>
    </source>
</evidence>
<dbReference type="STRING" id="1122189.SAMN02745165_03522"/>
<dbReference type="PANTHER" id="PTHR30537">
    <property type="entry name" value="HTH-TYPE TRANSCRIPTIONAL REGULATOR"/>
    <property type="match status" value="1"/>
</dbReference>
<dbReference type="InterPro" id="IPR036388">
    <property type="entry name" value="WH-like_DNA-bd_sf"/>
</dbReference>
<dbReference type="Pfam" id="PF03466">
    <property type="entry name" value="LysR_substrate"/>
    <property type="match status" value="1"/>
</dbReference>
<evidence type="ECO:0000313" key="7">
    <source>
        <dbReference type="Proteomes" id="UP000184171"/>
    </source>
</evidence>
<dbReference type="Pfam" id="PF00126">
    <property type="entry name" value="HTH_1"/>
    <property type="match status" value="1"/>
</dbReference>
<dbReference type="OrthoDB" id="464481at2"/>
<dbReference type="InterPro" id="IPR005119">
    <property type="entry name" value="LysR_subst-bd"/>
</dbReference>
<dbReference type="InterPro" id="IPR058163">
    <property type="entry name" value="LysR-type_TF_proteobact-type"/>
</dbReference>
<dbReference type="Gene3D" id="1.10.10.10">
    <property type="entry name" value="Winged helix-like DNA-binding domain superfamily/Winged helix DNA-binding domain"/>
    <property type="match status" value="1"/>
</dbReference>
<dbReference type="SUPFAM" id="SSF53850">
    <property type="entry name" value="Periplasmic binding protein-like II"/>
    <property type="match status" value="1"/>
</dbReference>
<dbReference type="EMBL" id="FQZT01000025">
    <property type="protein sequence ID" value="SHJ91374.1"/>
    <property type="molecule type" value="Genomic_DNA"/>
</dbReference>
<dbReference type="PROSITE" id="PS50931">
    <property type="entry name" value="HTH_LYSR"/>
    <property type="match status" value="1"/>
</dbReference>
<evidence type="ECO:0000256" key="2">
    <source>
        <dbReference type="ARBA" id="ARBA00023015"/>
    </source>
</evidence>
<comment type="similarity">
    <text evidence="1">Belongs to the LysR transcriptional regulatory family.</text>
</comment>
<evidence type="ECO:0000256" key="1">
    <source>
        <dbReference type="ARBA" id="ARBA00009437"/>
    </source>
</evidence>
<dbReference type="CDD" id="cd08422">
    <property type="entry name" value="PBP2_CrgA_like"/>
    <property type="match status" value="1"/>
</dbReference>
<dbReference type="PANTHER" id="PTHR30537:SF5">
    <property type="entry name" value="HTH-TYPE TRANSCRIPTIONAL ACTIVATOR TTDR-RELATED"/>
    <property type="match status" value="1"/>
</dbReference>
<dbReference type="Gene3D" id="3.40.190.290">
    <property type="match status" value="1"/>
</dbReference>
<name>A0A1M6N6X6_MALRU</name>